<feature type="compositionally biased region" description="Basic and acidic residues" evidence="1">
    <location>
        <begin position="14"/>
        <end position="25"/>
    </location>
</feature>
<protein>
    <submittedName>
        <fullName evidence="2">Uncharacterized protein</fullName>
    </submittedName>
</protein>
<dbReference type="AlphaFoldDB" id="A0A8X7BK47"/>
<reference evidence="2" key="1">
    <citation type="submission" date="2020-08" db="EMBL/GenBank/DDBJ databases">
        <title>Multicomponent nature underlies the extraordinary mechanical properties of spider dragline silk.</title>
        <authorList>
            <person name="Kono N."/>
            <person name="Nakamura H."/>
            <person name="Mori M."/>
            <person name="Yoshida Y."/>
            <person name="Ohtoshi R."/>
            <person name="Malay A.D."/>
            <person name="Moran D.A.P."/>
            <person name="Tomita M."/>
            <person name="Numata K."/>
            <person name="Arakawa K."/>
        </authorList>
    </citation>
    <scope>NUCLEOTIDE SEQUENCE</scope>
</reference>
<name>A0A8X7BK47_TRICX</name>
<evidence type="ECO:0000256" key="1">
    <source>
        <dbReference type="SAM" id="MobiDB-lite"/>
    </source>
</evidence>
<feature type="region of interest" description="Disordered" evidence="1">
    <location>
        <begin position="1"/>
        <end position="27"/>
    </location>
</feature>
<dbReference type="EMBL" id="BMAU01021422">
    <property type="protein sequence ID" value="GFY34158.1"/>
    <property type="molecule type" value="Genomic_DNA"/>
</dbReference>
<dbReference type="Proteomes" id="UP000887159">
    <property type="component" value="Unassembled WGS sequence"/>
</dbReference>
<evidence type="ECO:0000313" key="2">
    <source>
        <dbReference type="EMBL" id="GFY34158.1"/>
    </source>
</evidence>
<comment type="caution">
    <text evidence="2">The sequence shown here is derived from an EMBL/GenBank/DDBJ whole genome shotgun (WGS) entry which is preliminary data.</text>
</comment>
<accession>A0A8X7BK47</accession>
<proteinExistence type="predicted"/>
<evidence type="ECO:0000313" key="3">
    <source>
        <dbReference type="Proteomes" id="UP000887159"/>
    </source>
</evidence>
<keyword evidence="3" id="KW-1185">Reference proteome</keyword>
<gene>
    <name evidence="2" type="ORF">TNCV_2504611</name>
</gene>
<organism evidence="2 3">
    <name type="scientific">Trichonephila clavipes</name>
    <name type="common">Golden silk orbweaver</name>
    <name type="synonym">Nephila clavipes</name>
    <dbReference type="NCBI Taxonomy" id="2585209"/>
    <lineage>
        <taxon>Eukaryota</taxon>
        <taxon>Metazoa</taxon>
        <taxon>Ecdysozoa</taxon>
        <taxon>Arthropoda</taxon>
        <taxon>Chelicerata</taxon>
        <taxon>Arachnida</taxon>
        <taxon>Araneae</taxon>
        <taxon>Araneomorphae</taxon>
        <taxon>Entelegynae</taxon>
        <taxon>Araneoidea</taxon>
        <taxon>Nephilidae</taxon>
        <taxon>Trichonephila</taxon>
    </lineage>
</organism>
<sequence>MAASSSPLIPTPLAHDDNHGEEHPKGGVRTRLSMNFAHSKLNIKLIDFHDLLLIPISYHSGSFAMQAEGGNCLVPGPDYMMDALKLPNQAPSVSGESLQTCVAWRCPDGTQYLFFWPILTVSGQSLASNGPVVDSKDLNLVFGHTEATHNKLFLSSPTKYTVEPSWPLVLVWPPFELLHRSLTPIIFPQYCHM</sequence>